<dbReference type="EMBL" id="FRBN01000012">
    <property type="protein sequence ID" value="SHL38015.1"/>
    <property type="molecule type" value="Genomic_DNA"/>
</dbReference>
<dbReference type="RefSeq" id="WP_073198300.1">
    <property type="nucleotide sequence ID" value="NZ_FRBN01000012.1"/>
</dbReference>
<proteinExistence type="predicted"/>
<dbReference type="AlphaFoldDB" id="A0A1M7A5Q7"/>
<organism evidence="1 2">
    <name type="scientific">Roseovarius marisflavi</name>
    <dbReference type="NCBI Taxonomy" id="1054996"/>
    <lineage>
        <taxon>Bacteria</taxon>
        <taxon>Pseudomonadati</taxon>
        <taxon>Pseudomonadota</taxon>
        <taxon>Alphaproteobacteria</taxon>
        <taxon>Rhodobacterales</taxon>
        <taxon>Roseobacteraceae</taxon>
        <taxon>Roseovarius</taxon>
    </lineage>
</organism>
<evidence type="ECO:0000313" key="2">
    <source>
        <dbReference type="Proteomes" id="UP000184191"/>
    </source>
</evidence>
<sequence length="235" mass="27347">MIKFRDLPDDHPDLAYSPLLRAAVLTLRYAEDNGGIGLTQAKAFKRTFVKWAAEHFDWPGMSSEELFRYNKVLNEYDFPPLELLHFLLLELKLGRHYKGEFRATKLGKTLAQQEGRLFDTVIPFYVLNIDHSSYGRFDEKPMGNWDVWLNVLNVEMDSGATDHDLYQVFYGNDASWRERAAFASCVLLPLEWSGLVFRKDTNRDGQNERHYFKSPLWRSVLKLDTNEALKGARPH</sequence>
<dbReference type="Proteomes" id="UP000184191">
    <property type="component" value="Unassembled WGS sequence"/>
</dbReference>
<dbReference type="STRING" id="1054996.SAMN05444414_11263"/>
<protein>
    <submittedName>
        <fullName evidence="1">Uncharacterized protein</fullName>
    </submittedName>
</protein>
<accession>A0A1M7A5Q7</accession>
<keyword evidence="2" id="KW-1185">Reference proteome</keyword>
<gene>
    <name evidence="1" type="ORF">SAMN05444414_11263</name>
</gene>
<reference evidence="2" key="1">
    <citation type="submission" date="2016-11" db="EMBL/GenBank/DDBJ databases">
        <authorList>
            <person name="Varghese N."/>
            <person name="Submissions S."/>
        </authorList>
    </citation>
    <scope>NUCLEOTIDE SEQUENCE [LARGE SCALE GENOMIC DNA]</scope>
    <source>
        <strain evidence="2">DSM 29327</strain>
    </source>
</reference>
<dbReference type="OrthoDB" id="7495008at2"/>
<name>A0A1M7A5Q7_9RHOB</name>
<evidence type="ECO:0000313" key="1">
    <source>
        <dbReference type="EMBL" id="SHL38015.1"/>
    </source>
</evidence>